<keyword evidence="1" id="KW-0805">Transcription regulation</keyword>
<dbReference type="Gene3D" id="3.20.20.70">
    <property type="entry name" value="Aldolase class I"/>
    <property type="match status" value="1"/>
</dbReference>
<dbReference type="PIRSF" id="PIRSF016897">
    <property type="entry name" value="GlpP"/>
    <property type="match status" value="1"/>
</dbReference>
<keyword evidence="3" id="KW-1185">Reference proteome</keyword>
<dbReference type="InterPro" id="IPR006699">
    <property type="entry name" value="GlpP"/>
</dbReference>
<dbReference type="PANTHER" id="PTHR35787">
    <property type="entry name" value="GLYCEROL UPTAKE OPERON ANTITERMINATOR REGULATORY PROTEIN"/>
    <property type="match status" value="1"/>
</dbReference>
<evidence type="ECO:0000256" key="1">
    <source>
        <dbReference type="PIRNR" id="PIRNR016897"/>
    </source>
</evidence>
<gene>
    <name evidence="2" type="ORF">ACFO4L_11590</name>
</gene>
<name>A0ABV9NV20_9BACI</name>
<evidence type="ECO:0000313" key="2">
    <source>
        <dbReference type="EMBL" id="MFC4737233.1"/>
    </source>
</evidence>
<dbReference type="RefSeq" id="WP_377909836.1">
    <property type="nucleotide sequence ID" value="NZ_JBHSGK010000013.1"/>
</dbReference>
<organism evidence="2 3">
    <name type="scientific">Bacillus daqingensis</name>
    <dbReference type="NCBI Taxonomy" id="872396"/>
    <lineage>
        <taxon>Bacteria</taxon>
        <taxon>Bacillati</taxon>
        <taxon>Bacillota</taxon>
        <taxon>Bacilli</taxon>
        <taxon>Bacillales</taxon>
        <taxon>Bacillaceae</taxon>
        <taxon>Bacillus</taxon>
    </lineage>
</organism>
<comment type="function">
    <text evidence="1">Regulates expression of the glpD operon. In the presence of glycerol 3-phosphate (G3P) causes antitermination of transcription of glpD at the inverted repeat of the leader region to enhance its transcription. Binds and stabilizes glpD leader mRNA.</text>
</comment>
<comment type="caution">
    <text evidence="2">The sequence shown here is derived from an EMBL/GenBank/DDBJ whole genome shotgun (WGS) entry which is preliminary data.</text>
</comment>
<keyword evidence="1" id="KW-0804">Transcription</keyword>
<accession>A0ABV9NV20</accession>
<proteinExistence type="predicted"/>
<protein>
    <recommendedName>
        <fullName evidence="1">Glycerol uptake operon antiterminator regulatory protein</fullName>
    </recommendedName>
</protein>
<keyword evidence="1" id="KW-0319">Glycerol metabolism</keyword>
<reference evidence="3" key="1">
    <citation type="journal article" date="2019" name="Int. J. Syst. Evol. Microbiol.">
        <title>The Global Catalogue of Microorganisms (GCM) 10K type strain sequencing project: providing services to taxonomists for standard genome sequencing and annotation.</title>
        <authorList>
            <consortium name="The Broad Institute Genomics Platform"/>
            <consortium name="The Broad Institute Genome Sequencing Center for Infectious Disease"/>
            <person name="Wu L."/>
            <person name="Ma J."/>
        </authorList>
    </citation>
    <scope>NUCLEOTIDE SEQUENCE [LARGE SCALE GENOMIC DNA]</scope>
    <source>
        <strain evidence="3">JCM 12165</strain>
    </source>
</reference>
<dbReference type="EMBL" id="JBHSGK010000013">
    <property type="protein sequence ID" value="MFC4737233.1"/>
    <property type="molecule type" value="Genomic_DNA"/>
</dbReference>
<dbReference type="Proteomes" id="UP001595896">
    <property type="component" value="Unassembled WGS sequence"/>
</dbReference>
<dbReference type="SUPFAM" id="SSF110391">
    <property type="entry name" value="GlpP-like"/>
    <property type="match status" value="1"/>
</dbReference>
<sequence>MLFENQRVTPSVSGAGEFMKAALEGAEAIVLAQSSMEELVKVHKICRRRPGMKLLLHLDSMKGLSKTPEAVSFLAGYIKPDALITSSPQAAVEARRHGITSVLRCFAFDEESIDSSLKLIERANPDYVQVVPGVIPVTIRLMRAKTGLPVLAGGLVRTDADVCRAEKAGAIGITSSCPDLWQAVYVSRAKRS</sequence>
<dbReference type="InterPro" id="IPR013785">
    <property type="entry name" value="Aldolase_TIM"/>
</dbReference>
<evidence type="ECO:0000313" key="3">
    <source>
        <dbReference type="Proteomes" id="UP001595896"/>
    </source>
</evidence>
<keyword evidence="1" id="KW-0694">RNA-binding</keyword>
<dbReference type="Pfam" id="PF04309">
    <property type="entry name" value="G3P_antiterm"/>
    <property type="match status" value="1"/>
</dbReference>
<dbReference type="PANTHER" id="PTHR35787:SF1">
    <property type="entry name" value="GLYCEROL UPTAKE OPERON ANTITERMINATOR REGULATORY PROTEIN"/>
    <property type="match status" value="1"/>
</dbReference>